<evidence type="ECO:0000313" key="10">
    <source>
        <dbReference type="EMBL" id="RXN12481.1"/>
    </source>
</evidence>
<dbReference type="STRING" id="84645.A0A498LWA0"/>
<accession>A0A498LWA0</accession>
<dbReference type="InterPro" id="IPR040259">
    <property type="entry name" value="Mesogenin/MesP"/>
</dbReference>
<dbReference type="CDD" id="cd18938">
    <property type="entry name" value="bHLH_TS_Mesp"/>
    <property type="match status" value="2"/>
</dbReference>
<dbReference type="FunFam" id="4.10.280.10:FF:000047">
    <property type="entry name" value="mesoderm posterior protein 1"/>
    <property type="match status" value="2"/>
</dbReference>
<dbReference type="GO" id="GO:0007219">
    <property type="term" value="P:Notch signaling pathway"/>
    <property type="evidence" value="ECO:0007669"/>
    <property type="project" value="UniProtKB-KW"/>
</dbReference>
<evidence type="ECO:0000313" key="11">
    <source>
        <dbReference type="Proteomes" id="UP000290572"/>
    </source>
</evidence>
<dbReference type="GO" id="GO:0046983">
    <property type="term" value="F:protein dimerization activity"/>
    <property type="evidence" value="ECO:0007669"/>
    <property type="project" value="InterPro"/>
</dbReference>
<dbReference type="Proteomes" id="UP000290572">
    <property type="component" value="Unassembled WGS sequence"/>
</dbReference>
<reference evidence="10 11" key="1">
    <citation type="submission" date="2018-03" db="EMBL/GenBank/DDBJ databases">
        <title>Draft genome sequence of Rohu Carp (Labeo rohita).</title>
        <authorList>
            <person name="Das P."/>
            <person name="Kushwaha B."/>
            <person name="Joshi C.G."/>
            <person name="Kumar D."/>
            <person name="Nagpure N.S."/>
            <person name="Sahoo L."/>
            <person name="Das S.P."/>
            <person name="Bit A."/>
            <person name="Patnaik S."/>
            <person name="Meher P.K."/>
            <person name="Jayasankar P."/>
            <person name="Koringa P.G."/>
            <person name="Patel N.V."/>
            <person name="Hinsu A.T."/>
            <person name="Kumar R."/>
            <person name="Pandey M."/>
            <person name="Agarwal S."/>
            <person name="Srivastava S."/>
            <person name="Singh M."/>
            <person name="Iquebal M.A."/>
            <person name="Jaiswal S."/>
            <person name="Angadi U.B."/>
            <person name="Kumar N."/>
            <person name="Raza M."/>
            <person name="Shah T.M."/>
            <person name="Rai A."/>
            <person name="Jena J.K."/>
        </authorList>
    </citation>
    <scope>NUCLEOTIDE SEQUENCE [LARGE SCALE GENOMIC DNA]</scope>
    <source>
        <strain evidence="10">DASCIFA01</strain>
        <tissue evidence="10">Testis</tissue>
    </source>
</reference>
<dbReference type="Pfam" id="PF00010">
    <property type="entry name" value="HLH"/>
    <property type="match status" value="2"/>
</dbReference>
<evidence type="ECO:0000256" key="1">
    <source>
        <dbReference type="ARBA" id="ARBA00004123"/>
    </source>
</evidence>
<comment type="caution">
    <text evidence="10">The sequence shown here is derived from an EMBL/GenBank/DDBJ whole genome shotgun (WGS) entry which is preliminary data.</text>
</comment>
<keyword evidence="4" id="KW-0805">Transcription regulation</keyword>
<dbReference type="SMART" id="SM00353">
    <property type="entry name" value="HLH"/>
    <property type="match status" value="2"/>
</dbReference>
<feature type="region of interest" description="Disordered" evidence="8">
    <location>
        <begin position="298"/>
        <end position="336"/>
    </location>
</feature>
<feature type="domain" description="BHLH" evidence="9">
    <location>
        <begin position="88"/>
        <end position="142"/>
    </location>
</feature>
<organism evidence="10 11">
    <name type="scientific">Labeo rohita</name>
    <name type="common">Indian major carp</name>
    <name type="synonym">Cyprinus rohita</name>
    <dbReference type="NCBI Taxonomy" id="84645"/>
    <lineage>
        <taxon>Eukaryota</taxon>
        <taxon>Metazoa</taxon>
        <taxon>Chordata</taxon>
        <taxon>Craniata</taxon>
        <taxon>Vertebrata</taxon>
        <taxon>Euteleostomi</taxon>
        <taxon>Actinopterygii</taxon>
        <taxon>Neopterygii</taxon>
        <taxon>Teleostei</taxon>
        <taxon>Ostariophysi</taxon>
        <taxon>Cypriniformes</taxon>
        <taxon>Cyprinidae</taxon>
        <taxon>Labeoninae</taxon>
        <taxon>Labeonini</taxon>
        <taxon>Labeo</taxon>
    </lineage>
</organism>
<gene>
    <name evidence="10" type="ORF">ROHU_010080</name>
</gene>
<evidence type="ECO:0000256" key="3">
    <source>
        <dbReference type="ARBA" id="ARBA00022976"/>
    </source>
</evidence>
<dbReference type="AlphaFoldDB" id="A0A498LWA0"/>
<evidence type="ECO:0000256" key="2">
    <source>
        <dbReference type="ARBA" id="ARBA00022473"/>
    </source>
</evidence>
<feature type="domain" description="BHLH" evidence="9">
    <location>
        <begin position="326"/>
        <end position="380"/>
    </location>
</feature>
<keyword evidence="6" id="KW-0804">Transcription</keyword>
<feature type="compositionally biased region" description="Low complexity" evidence="8">
    <location>
        <begin position="43"/>
        <end position="56"/>
    </location>
</feature>
<sequence>MDMSSPFFNYFTQNSWSCPSSDSEFYNISSPEAVSPTSYMDFSPSSHLQNNSSSPPGGAKAPTSGSLHQDGARSRVGTRRTRCKNPSKQRQSASEKEKLRMRDLTKALHHLRTYLPPSVAPVGQTLTKIETLRLTIRYISYLSAQLGLSEESLCQMRDLRASRYQGSPQNQGYSTPEYWGFSTSHPELSQSTFRASEHVLRKTEMDCHQVCMSMETPAYDDSFNSSSESLLECPLYADTATTYQGAKSQIEYERSSTTMDAGYFSACGSLSPSSSIDSGCFSPPASCWGAGRSTGKPNIDCAPAKKPRLALPADGKRRSRSKNPGTKRQTASEREKLRMRDLTKALHHLRTYLPASVAPAGQTLTKIETLRLTISYISYLSAQLEQSEETFNHETTSRCYSQDTSDRLQNGLLSETWGLDESQGLVQDNVQYCPTFTTFSDSPQQMENNFPSTSNFRDAQSYMFPCTTTHNATYSHQFFQ</sequence>
<evidence type="ECO:0000256" key="6">
    <source>
        <dbReference type="ARBA" id="ARBA00023163"/>
    </source>
</evidence>
<keyword evidence="11" id="KW-1185">Reference proteome</keyword>
<keyword evidence="3" id="KW-0914">Notch signaling pathway</keyword>
<dbReference type="GO" id="GO:0001707">
    <property type="term" value="P:mesoderm formation"/>
    <property type="evidence" value="ECO:0007669"/>
    <property type="project" value="TreeGrafter"/>
</dbReference>
<evidence type="ECO:0000256" key="4">
    <source>
        <dbReference type="ARBA" id="ARBA00023015"/>
    </source>
</evidence>
<dbReference type="GO" id="GO:0003007">
    <property type="term" value="P:heart morphogenesis"/>
    <property type="evidence" value="ECO:0007669"/>
    <property type="project" value="TreeGrafter"/>
</dbReference>
<keyword evidence="7" id="KW-0539">Nucleus</keyword>
<evidence type="ECO:0000256" key="5">
    <source>
        <dbReference type="ARBA" id="ARBA00023125"/>
    </source>
</evidence>
<dbReference type="InterPro" id="IPR036638">
    <property type="entry name" value="HLH_DNA-bd_sf"/>
</dbReference>
<evidence type="ECO:0000256" key="7">
    <source>
        <dbReference type="ARBA" id="ARBA00023242"/>
    </source>
</evidence>
<feature type="compositionally biased region" description="Basic residues" evidence="8">
    <location>
        <begin position="76"/>
        <end position="87"/>
    </location>
</feature>
<dbReference type="PANTHER" id="PTHR20937">
    <property type="entry name" value="IP14615P"/>
    <property type="match status" value="1"/>
</dbReference>
<dbReference type="GO" id="GO:0032525">
    <property type="term" value="P:somite rostral/caudal axis specification"/>
    <property type="evidence" value="ECO:0007669"/>
    <property type="project" value="TreeGrafter"/>
</dbReference>
<name>A0A498LWA0_LABRO</name>
<keyword evidence="5" id="KW-0238">DNA-binding</keyword>
<feature type="region of interest" description="Disordered" evidence="8">
    <location>
        <begin position="36"/>
        <end position="99"/>
    </location>
</feature>
<proteinExistence type="predicted"/>
<dbReference type="SUPFAM" id="SSF47459">
    <property type="entry name" value="HLH, helix-loop-helix DNA-binding domain"/>
    <property type="match status" value="2"/>
</dbReference>
<comment type="subcellular location">
    <subcellularLocation>
        <location evidence="1">Nucleus</location>
    </subcellularLocation>
</comment>
<dbReference type="GO" id="GO:0005634">
    <property type="term" value="C:nucleus"/>
    <property type="evidence" value="ECO:0007669"/>
    <property type="project" value="UniProtKB-SubCell"/>
</dbReference>
<dbReference type="PANTHER" id="PTHR20937:SF18">
    <property type="entry name" value="BHLH TRANSCRIPTION FACTOR MESP-B-RELATED"/>
    <property type="match status" value="1"/>
</dbReference>
<dbReference type="Gene3D" id="4.10.280.10">
    <property type="entry name" value="Helix-loop-helix DNA-binding domain"/>
    <property type="match status" value="2"/>
</dbReference>
<dbReference type="GO" id="GO:0000981">
    <property type="term" value="F:DNA-binding transcription factor activity, RNA polymerase II-specific"/>
    <property type="evidence" value="ECO:0007669"/>
    <property type="project" value="TreeGrafter"/>
</dbReference>
<evidence type="ECO:0000259" key="9">
    <source>
        <dbReference type="PROSITE" id="PS50888"/>
    </source>
</evidence>
<dbReference type="InterPro" id="IPR011598">
    <property type="entry name" value="bHLH_dom"/>
</dbReference>
<dbReference type="PROSITE" id="PS50888">
    <property type="entry name" value="BHLH"/>
    <property type="match status" value="2"/>
</dbReference>
<dbReference type="GO" id="GO:0000978">
    <property type="term" value="F:RNA polymerase II cis-regulatory region sequence-specific DNA binding"/>
    <property type="evidence" value="ECO:0007669"/>
    <property type="project" value="TreeGrafter"/>
</dbReference>
<dbReference type="EMBL" id="QBIY01013047">
    <property type="protein sequence ID" value="RXN12481.1"/>
    <property type="molecule type" value="Genomic_DNA"/>
</dbReference>
<protein>
    <submittedName>
        <fullName evidence="10">Mesoderm posterior 1-like protein</fullName>
    </submittedName>
</protein>
<keyword evidence="2" id="KW-0217">Developmental protein</keyword>
<evidence type="ECO:0000256" key="8">
    <source>
        <dbReference type="SAM" id="MobiDB-lite"/>
    </source>
</evidence>